<dbReference type="SUPFAM" id="SSF158745">
    <property type="entry name" value="LanC-like"/>
    <property type="match status" value="1"/>
</dbReference>
<dbReference type="Proteomes" id="UP000636960">
    <property type="component" value="Unassembled WGS sequence"/>
</dbReference>
<evidence type="ECO:0000256" key="5">
    <source>
        <dbReference type="SAM" id="MobiDB-lite"/>
    </source>
</evidence>
<evidence type="ECO:0000256" key="4">
    <source>
        <dbReference type="ARBA" id="ARBA00022840"/>
    </source>
</evidence>
<dbReference type="Pfam" id="PF25816">
    <property type="entry name" value="RamC_N"/>
    <property type="match status" value="1"/>
</dbReference>
<evidence type="ECO:0000256" key="3">
    <source>
        <dbReference type="ARBA" id="ARBA00022777"/>
    </source>
</evidence>
<dbReference type="EMBL" id="BOMV01000013">
    <property type="protein sequence ID" value="GIE94482.1"/>
    <property type="molecule type" value="Genomic_DNA"/>
</dbReference>
<dbReference type="InterPro" id="IPR000719">
    <property type="entry name" value="Prot_kinase_dom"/>
</dbReference>
<dbReference type="InterPro" id="IPR058053">
    <property type="entry name" value="RamC_C"/>
</dbReference>
<dbReference type="GO" id="GO:0031179">
    <property type="term" value="P:peptide modification"/>
    <property type="evidence" value="ECO:0007669"/>
    <property type="project" value="InterPro"/>
</dbReference>
<keyword evidence="7" id="KW-0723">Serine/threonine-protein kinase</keyword>
<evidence type="ECO:0000256" key="2">
    <source>
        <dbReference type="ARBA" id="ARBA00022741"/>
    </source>
</evidence>
<dbReference type="InterPro" id="IPR012341">
    <property type="entry name" value="6hp_glycosidase-like_sf"/>
</dbReference>
<dbReference type="SMART" id="SM01260">
    <property type="entry name" value="LANC_like"/>
    <property type="match status" value="1"/>
</dbReference>
<dbReference type="NCBIfam" id="NF038151">
    <property type="entry name" value="lanthi_synth_III"/>
    <property type="match status" value="1"/>
</dbReference>
<comment type="caution">
    <text evidence="7">The sequence shown here is derived from an EMBL/GenBank/DDBJ whole genome shotgun (WGS) entry which is preliminary data.</text>
</comment>
<proteinExistence type="predicted"/>
<keyword evidence="2" id="KW-0547">Nucleotide-binding</keyword>
<reference evidence="7" key="1">
    <citation type="submission" date="2021-01" db="EMBL/GenBank/DDBJ databases">
        <title>Whole genome shotgun sequence of Actinoplanes rishiriensis NBRC 108556.</title>
        <authorList>
            <person name="Komaki H."/>
            <person name="Tamura T."/>
        </authorList>
    </citation>
    <scope>NUCLEOTIDE SEQUENCE</scope>
    <source>
        <strain evidence="7">NBRC 108556</strain>
    </source>
</reference>
<evidence type="ECO:0000256" key="1">
    <source>
        <dbReference type="ARBA" id="ARBA00022679"/>
    </source>
</evidence>
<keyword evidence="4" id="KW-0067">ATP-binding</keyword>
<keyword evidence="8" id="KW-1185">Reference proteome</keyword>
<accession>A0A919JWA6</accession>
<keyword evidence="1" id="KW-0808">Transferase</keyword>
<dbReference type="InterPro" id="IPR050205">
    <property type="entry name" value="CDPK_Ser/Thr_kinases"/>
</dbReference>
<dbReference type="SMART" id="SM00220">
    <property type="entry name" value="S_TKc"/>
    <property type="match status" value="1"/>
</dbReference>
<dbReference type="Gene3D" id="1.10.510.10">
    <property type="entry name" value="Transferase(Phosphotransferase) domain 1"/>
    <property type="match status" value="1"/>
</dbReference>
<dbReference type="Gene3D" id="1.50.10.10">
    <property type="match status" value="1"/>
</dbReference>
<dbReference type="GO" id="GO:0005524">
    <property type="term" value="F:ATP binding"/>
    <property type="evidence" value="ECO:0007669"/>
    <property type="project" value="UniProtKB-KW"/>
</dbReference>
<dbReference type="PROSITE" id="PS50011">
    <property type="entry name" value="PROTEIN_KINASE_DOM"/>
    <property type="match status" value="1"/>
</dbReference>
<evidence type="ECO:0000313" key="8">
    <source>
        <dbReference type="Proteomes" id="UP000636960"/>
    </source>
</evidence>
<dbReference type="PANTHER" id="PTHR24349">
    <property type="entry name" value="SERINE/THREONINE-PROTEIN KINASE"/>
    <property type="match status" value="1"/>
</dbReference>
<dbReference type="SUPFAM" id="SSF56112">
    <property type="entry name" value="Protein kinase-like (PK-like)"/>
    <property type="match status" value="1"/>
</dbReference>
<keyword evidence="3 7" id="KW-0418">Kinase</keyword>
<dbReference type="CDD" id="cd04791">
    <property type="entry name" value="LanC_SerThrkinase"/>
    <property type="match status" value="1"/>
</dbReference>
<feature type="region of interest" description="Disordered" evidence="5">
    <location>
        <begin position="842"/>
        <end position="862"/>
    </location>
</feature>
<sequence>MDERYDTYCAVDPLFYDSLTNTKAPAVAFLAGRELPAGWERAAKDDWLICAPDGDSLPAQGWKVHVSARLDNAERVLGVVWDYCLGHRIAFKYLRAPQMLLMRNAKYAARGASGKFITVYPHDDAELERICAELSELLDGEIGPTILSDLRYGPGPVHVRYGGFAARYCMSDDGQVVPAIANAQGTLVPDHRDPVFHLPDWVELPEFLAPHLAARNAVSTTQIPYAISSVLHFSNGGGLYTGTDTRTGAAVVLKEGRPHAGLDATGADAITRLRREHEMLTALAGVPQVVRAHDLFALGEHEFLVLEKVDGKPLNRELVQRYPLTRPGATEAELAAFTGWAMHVLDQVERAVRAIHERGIVYGDLHLFNILVDDDDRITLIDFEVARPVGAPGPPALRNQAFAAPRDRTGFAVDEYALACLRLALFLPLTAMLRLAPGKADHLAEIIAARFPVPDDYLTDAVRVIRGEDPAAPLTADRTALSAGILASATPSRDDRLFPGDIEQFRSGGLGFAYGAAGVLWALRTAGAGSFPDHEQWLADRVRQPASGSRLGFYDGLHGIAYALHELGRRDEALALLEICLDQPWRHLSLDLASGLAGVGLSLTHLGRATGEPRVIAAADEVTSLLADRLGQAAPATSAGLHRGASGPALLFLHRYEETGDPAMLELAAGALRRDLRHCVLREDGGLYVDEGWRHMPYLAHGSVGIGIVLDRYLRHAPDHEFGDEFGDEFRDAATAVRKVAASPFYAQSGMFAGRAGIIAYLATRVAGGLEDDGELSRQADALSWHVLPYRDRLAFPGDQLLRLSMDLATGTAGALLALAMAGDPSIGLPFHTPALSPATDFRRAEEPSTKLHHQEREGVQP</sequence>
<organism evidence="7 8">
    <name type="scientific">Paractinoplanes rishiriensis</name>
    <dbReference type="NCBI Taxonomy" id="1050105"/>
    <lineage>
        <taxon>Bacteria</taxon>
        <taxon>Bacillati</taxon>
        <taxon>Actinomycetota</taxon>
        <taxon>Actinomycetes</taxon>
        <taxon>Micromonosporales</taxon>
        <taxon>Micromonosporaceae</taxon>
        <taxon>Paractinoplanes</taxon>
    </lineage>
</organism>
<dbReference type="GO" id="GO:0004674">
    <property type="term" value="F:protein serine/threonine kinase activity"/>
    <property type="evidence" value="ECO:0007669"/>
    <property type="project" value="UniProtKB-KW"/>
</dbReference>
<evidence type="ECO:0000259" key="6">
    <source>
        <dbReference type="PROSITE" id="PS50011"/>
    </source>
</evidence>
<dbReference type="RefSeq" id="WP_203780787.1">
    <property type="nucleotide sequence ID" value="NZ_BOMV01000013.1"/>
</dbReference>
<name>A0A919JWA6_9ACTN</name>
<protein>
    <submittedName>
        <fullName evidence="7">Serine/threonine protein kinase</fullName>
    </submittedName>
</protein>
<gene>
    <name evidence="7" type="ORF">Ari01nite_19470</name>
</gene>
<dbReference type="InterPro" id="IPR057929">
    <property type="entry name" value="RamC_N"/>
</dbReference>
<dbReference type="GO" id="GO:0005975">
    <property type="term" value="P:carbohydrate metabolic process"/>
    <property type="evidence" value="ECO:0007669"/>
    <property type="project" value="InterPro"/>
</dbReference>
<dbReference type="InterPro" id="IPR007822">
    <property type="entry name" value="LANC-like"/>
</dbReference>
<dbReference type="AlphaFoldDB" id="A0A919JWA6"/>
<dbReference type="InterPro" id="IPR011009">
    <property type="entry name" value="Kinase-like_dom_sf"/>
</dbReference>
<evidence type="ECO:0000313" key="7">
    <source>
        <dbReference type="EMBL" id="GIE94482.1"/>
    </source>
</evidence>
<dbReference type="Pfam" id="PF00069">
    <property type="entry name" value="Pkinase"/>
    <property type="match status" value="1"/>
</dbReference>
<dbReference type="InterPro" id="IPR053524">
    <property type="entry name" value="Aerial_hyphae_peptide-synth"/>
</dbReference>
<feature type="domain" description="Protein kinase" evidence="6">
    <location>
        <begin position="225"/>
        <end position="485"/>
    </location>
</feature>